<feature type="transmembrane region" description="Helical" evidence="1">
    <location>
        <begin position="68"/>
        <end position="90"/>
    </location>
</feature>
<dbReference type="Pfam" id="PF13559">
    <property type="entry name" value="DUF4129"/>
    <property type="match status" value="1"/>
</dbReference>
<feature type="transmembrane region" description="Helical" evidence="1">
    <location>
        <begin position="110"/>
        <end position="131"/>
    </location>
</feature>
<feature type="transmembrane region" description="Helical" evidence="1">
    <location>
        <begin position="201"/>
        <end position="219"/>
    </location>
</feature>
<evidence type="ECO:0000313" key="4">
    <source>
        <dbReference type="Proteomes" id="UP001596113"/>
    </source>
</evidence>
<feature type="transmembrane region" description="Helical" evidence="1">
    <location>
        <begin position="138"/>
        <end position="158"/>
    </location>
</feature>
<dbReference type="SMART" id="SM00460">
    <property type="entry name" value="TGc"/>
    <property type="match status" value="1"/>
</dbReference>
<sequence length="740" mass="83450">MKLLGNARFWRSLFLERLHRLLAVAIVVQLIQCFSDTWWEETYAIIYGMLGVTAITELLFTRLLGLRLLVQIAALIGFTIWKMEVTWGGWPLSWRSWTEIERFVTFHSDQFHPFFELGIGTLALVHVFSWVGSRRAGAVLVIVMSIGLMAAIDSFYPLELWHNIAWIVVAGLAWLVVIHLRQLQERHPESWESLAQRPLDIAFPAVLVITLVLLSGIFMPRAPVVLQDPYTMWSESQGKAVTALPGEGGIQKINIESSSKKGSSLSGYSRDDRKIGGSFQFDYSPVMTVTTTQASYWRGETKAIYNGKGWADTKQPTLVPLPVGGDAKMKTVPERSPEAKTKEVVQTVKMERKDKLPVLFGAGSISAVSELKSDNNAGLRWNAVEGEARWNKSARVESYTLVSEVTVLDEQGLRQAPAPSSEYDFSPYLQLPETLPQRVRDLAAEKTADATNSYDKAKKLEEFLKTTFPYTNTPDLTKMTNRANSDFVDAFLFEIQEGYCDYFSTSFVVMARSIGLPTRWVKGYSTGNDVQASERARFMDRLEDRDPTRSGTYTVRNADAHSWAEVYFEGYGWIPFEPTSGFSVPQPLPEGETITPDPSTDTETTPVDTKVATNDNNWFVVGAAIGVSLVLAIAAVFLYRSRRAHQLWERIRTRGHSPSQRAAREMEKLLSFLQRKGLRREQHETIRETFNRWGDRFGSLRAEFDGAIVSFEKVRYGQESGDSVQLNEFTAAAEKIRKGF</sequence>
<protein>
    <submittedName>
        <fullName evidence="3">DUF3488 and DUF4129 domain-containing transglutaminase family protein</fullName>
    </submittedName>
</protein>
<feature type="domain" description="Transglutaminase-like" evidence="2">
    <location>
        <begin position="492"/>
        <end position="580"/>
    </location>
</feature>
<dbReference type="Proteomes" id="UP001596113">
    <property type="component" value="Unassembled WGS sequence"/>
</dbReference>
<feature type="transmembrane region" description="Helical" evidence="1">
    <location>
        <begin position="618"/>
        <end position="639"/>
    </location>
</feature>
<dbReference type="Gene3D" id="3.10.620.30">
    <property type="match status" value="1"/>
</dbReference>
<feature type="transmembrane region" description="Helical" evidence="1">
    <location>
        <begin position="43"/>
        <end position="61"/>
    </location>
</feature>
<dbReference type="InterPro" id="IPR038765">
    <property type="entry name" value="Papain-like_cys_pep_sf"/>
</dbReference>
<dbReference type="PANTHER" id="PTHR42736:SF1">
    <property type="entry name" value="PROTEIN-GLUTAMINE GAMMA-GLUTAMYLTRANSFERASE"/>
    <property type="match status" value="1"/>
</dbReference>
<comment type="caution">
    <text evidence="3">The sequence shown here is derived from an EMBL/GenBank/DDBJ whole genome shotgun (WGS) entry which is preliminary data.</text>
</comment>
<dbReference type="PANTHER" id="PTHR42736">
    <property type="entry name" value="PROTEIN-GLUTAMINE GAMMA-GLUTAMYLTRANSFERASE"/>
    <property type="match status" value="1"/>
</dbReference>
<evidence type="ECO:0000313" key="3">
    <source>
        <dbReference type="EMBL" id="MFC5405183.1"/>
    </source>
</evidence>
<name>A0ABW0HXW1_9BACL</name>
<dbReference type="EMBL" id="JBHSMI010000029">
    <property type="protein sequence ID" value="MFC5405183.1"/>
    <property type="molecule type" value="Genomic_DNA"/>
</dbReference>
<dbReference type="InterPro" id="IPR002931">
    <property type="entry name" value="Transglutaminase-like"/>
</dbReference>
<dbReference type="InterPro" id="IPR021878">
    <property type="entry name" value="TgpA_N"/>
</dbReference>
<evidence type="ECO:0000259" key="2">
    <source>
        <dbReference type="SMART" id="SM00460"/>
    </source>
</evidence>
<dbReference type="Pfam" id="PF01841">
    <property type="entry name" value="Transglut_core"/>
    <property type="match status" value="1"/>
</dbReference>
<gene>
    <name evidence="3" type="ORF">ACFPOF_20785</name>
</gene>
<keyword evidence="4" id="KW-1185">Reference proteome</keyword>
<dbReference type="Pfam" id="PF11992">
    <property type="entry name" value="TgpA_N"/>
    <property type="match status" value="1"/>
</dbReference>
<feature type="transmembrane region" description="Helical" evidence="1">
    <location>
        <begin position="164"/>
        <end position="180"/>
    </location>
</feature>
<dbReference type="RefSeq" id="WP_378136215.1">
    <property type="nucleotide sequence ID" value="NZ_JBHSMI010000029.1"/>
</dbReference>
<evidence type="ECO:0000256" key="1">
    <source>
        <dbReference type="SAM" id="Phobius"/>
    </source>
</evidence>
<organism evidence="3 4">
    <name type="scientific">Cohnella soli</name>
    <dbReference type="NCBI Taxonomy" id="425005"/>
    <lineage>
        <taxon>Bacteria</taxon>
        <taxon>Bacillati</taxon>
        <taxon>Bacillota</taxon>
        <taxon>Bacilli</taxon>
        <taxon>Bacillales</taxon>
        <taxon>Paenibacillaceae</taxon>
        <taxon>Cohnella</taxon>
    </lineage>
</organism>
<keyword evidence="1" id="KW-1133">Transmembrane helix</keyword>
<reference evidence="4" key="1">
    <citation type="journal article" date="2019" name="Int. J. Syst. Evol. Microbiol.">
        <title>The Global Catalogue of Microorganisms (GCM) 10K type strain sequencing project: providing services to taxonomists for standard genome sequencing and annotation.</title>
        <authorList>
            <consortium name="The Broad Institute Genomics Platform"/>
            <consortium name="The Broad Institute Genome Sequencing Center for Infectious Disease"/>
            <person name="Wu L."/>
            <person name="Ma J."/>
        </authorList>
    </citation>
    <scope>NUCLEOTIDE SEQUENCE [LARGE SCALE GENOMIC DNA]</scope>
    <source>
        <strain evidence="4">CGMCC 1.18575</strain>
    </source>
</reference>
<dbReference type="SUPFAM" id="SSF54001">
    <property type="entry name" value="Cysteine proteinases"/>
    <property type="match status" value="1"/>
</dbReference>
<accession>A0ABW0HXW1</accession>
<keyword evidence="1" id="KW-0812">Transmembrane</keyword>
<dbReference type="InterPro" id="IPR052901">
    <property type="entry name" value="Bact_TGase-like"/>
</dbReference>
<proteinExistence type="predicted"/>
<keyword evidence="1" id="KW-0472">Membrane</keyword>
<dbReference type="InterPro" id="IPR025403">
    <property type="entry name" value="TgpA-like_C"/>
</dbReference>